<name>A0A0G1GIU2_9BACT</name>
<accession>A0A0G1GIU2</accession>
<dbReference type="STRING" id="1618443.UV73_C0001G0199"/>
<dbReference type="InterPro" id="IPR035940">
    <property type="entry name" value="CAP_sf"/>
</dbReference>
<feature type="transmembrane region" description="Helical" evidence="1">
    <location>
        <begin position="31"/>
        <end position="48"/>
    </location>
</feature>
<dbReference type="Proteomes" id="UP000034894">
    <property type="component" value="Unassembled WGS sequence"/>
</dbReference>
<keyword evidence="1" id="KW-0472">Membrane</keyword>
<dbReference type="Gene3D" id="3.40.33.10">
    <property type="entry name" value="CAP"/>
    <property type="match status" value="1"/>
</dbReference>
<keyword evidence="1" id="KW-1133">Transmembrane helix</keyword>
<dbReference type="Pfam" id="PF00188">
    <property type="entry name" value="CAP"/>
    <property type="match status" value="1"/>
</dbReference>
<keyword evidence="1" id="KW-0812">Transmembrane</keyword>
<feature type="transmembrane region" description="Helical" evidence="1">
    <location>
        <begin position="233"/>
        <end position="254"/>
    </location>
</feature>
<evidence type="ECO:0000313" key="4">
    <source>
        <dbReference type="Proteomes" id="UP000034894"/>
    </source>
</evidence>
<dbReference type="CDD" id="cd05379">
    <property type="entry name" value="CAP_bacterial"/>
    <property type="match status" value="1"/>
</dbReference>
<dbReference type="EMBL" id="LCFP01000001">
    <property type="protein sequence ID" value="KKS98678.1"/>
    <property type="molecule type" value="Genomic_DNA"/>
</dbReference>
<dbReference type="SUPFAM" id="SSF55797">
    <property type="entry name" value="PR-1-like"/>
    <property type="match status" value="1"/>
</dbReference>
<proteinExistence type="predicted"/>
<reference evidence="3 4" key="1">
    <citation type="journal article" date="2015" name="Nature">
        <title>rRNA introns, odd ribosomes, and small enigmatic genomes across a large radiation of phyla.</title>
        <authorList>
            <person name="Brown C.T."/>
            <person name="Hug L.A."/>
            <person name="Thomas B.C."/>
            <person name="Sharon I."/>
            <person name="Castelle C.J."/>
            <person name="Singh A."/>
            <person name="Wilkins M.J."/>
            <person name="Williams K.H."/>
            <person name="Banfield J.F."/>
        </authorList>
    </citation>
    <scope>NUCLEOTIDE SEQUENCE [LARGE SCALE GENOMIC DNA]</scope>
</reference>
<dbReference type="PANTHER" id="PTHR31157">
    <property type="entry name" value="SCP DOMAIN-CONTAINING PROTEIN"/>
    <property type="match status" value="1"/>
</dbReference>
<dbReference type="InterPro" id="IPR014044">
    <property type="entry name" value="CAP_dom"/>
</dbReference>
<gene>
    <name evidence="3" type="ORF">UV73_C0001G0199</name>
</gene>
<comment type="caution">
    <text evidence="3">The sequence shown here is derived from an EMBL/GenBank/DDBJ whole genome shotgun (WGS) entry which is preliminary data.</text>
</comment>
<organism evidence="3 4">
    <name type="scientific">Candidatus Gottesmanbacteria bacterium GW2011_GWA2_43_14</name>
    <dbReference type="NCBI Taxonomy" id="1618443"/>
    <lineage>
        <taxon>Bacteria</taxon>
        <taxon>Candidatus Gottesmaniibacteriota</taxon>
    </lineage>
</organism>
<evidence type="ECO:0000256" key="1">
    <source>
        <dbReference type="SAM" id="Phobius"/>
    </source>
</evidence>
<feature type="domain" description="SCP" evidence="2">
    <location>
        <begin position="69"/>
        <end position="186"/>
    </location>
</feature>
<evidence type="ECO:0000313" key="3">
    <source>
        <dbReference type="EMBL" id="KKS98678.1"/>
    </source>
</evidence>
<evidence type="ECO:0000259" key="2">
    <source>
        <dbReference type="Pfam" id="PF00188"/>
    </source>
</evidence>
<sequence>MLLKLGHFIAHFFLPHHTNNYRAKTLHHPSILIYVLFLLLIQTVYIQVRKTNPNILGFATDINIERVFQLVNWERQKEGMPVLSYSMELSGAAAEKAGDMFDKNYWAHISPTGTTPWEFIVRNGYQYIYAGENLAKSFDTSEEVVMAWMNSPTHRVNILKREYTEIGLAVVNGRLNGEETTLVVQEFGSRDRTLPVSDLTESSMRIEPVLQPVPAVAQAQIRPLPAATSLPRLLSLVLAEFMLVLLMLDSVFIWKHKTIRLTGHSLAHILFFLTLLGAMSATGLGAIL</sequence>
<feature type="transmembrane region" description="Helical" evidence="1">
    <location>
        <begin position="266"/>
        <end position="287"/>
    </location>
</feature>
<dbReference type="AlphaFoldDB" id="A0A0G1GIU2"/>
<protein>
    <recommendedName>
        <fullName evidence="2">SCP domain-containing protein</fullName>
    </recommendedName>
</protein>
<dbReference type="PANTHER" id="PTHR31157:SF1">
    <property type="entry name" value="SCP DOMAIN-CONTAINING PROTEIN"/>
    <property type="match status" value="1"/>
</dbReference>